<feature type="transmembrane region" description="Helical" evidence="1">
    <location>
        <begin position="197"/>
        <end position="221"/>
    </location>
</feature>
<keyword evidence="3" id="KW-1185">Reference proteome</keyword>
<proteinExistence type="predicted"/>
<protein>
    <submittedName>
        <fullName evidence="2">Uncharacterized protein</fullName>
    </submittedName>
</protein>
<sequence length="322" mass="34757">METSSSDSEGAPHKGALHCALQPSDGTHSFCSGVSQLKGEDHGGAPLGPAAGLRVEGPPRSGDLISFFTNNTSFLRLRGPSGVGLSFRWPLGFQTGIWKAGECDISEEAPYWESKPLMSPSKEAAFRIAKLPANDEAASPTSQSPSWSSLLLPKAHGDEAGPCAPLVLDSEGRYLPVECERLLFLSALFLCLNPIGAFYFGCVGMGCLSLLLFVTSLLHWCRPRLGWRRTVDIFTARFVVLTFCFITVNSAPPLVCTVYLWAFLLVLALHALGWRFARHQRHLEGTLCHVCLHCVGTAVNLLLFSAIGAPSSLIPEGWAGLF</sequence>
<comment type="caution">
    <text evidence="2">The sequence shown here is derived from an EMBL/GenBank/DDBJ whole genome shotgun (WGS) entry which is preliminary data.</text>
</comment>
<feature type="transmembrane region" description="Helical" evidence="1">
    <location>
        <begin position="233"/>
        <end position="252"/>
    </location>
</feature>
<dbReference type="VEuPathDB" id="ToxoDB:cyc_06286"/>
<gene>
    <name evidence="2" type="ORF">cyc_06286</name>
</gene>
<feature type="transmembrane region" description="Helical" evidence="1">
    <location>
        <begin position="289"/>
        <end position="309"/>
    </location>
</feature>
<dbReference type="InParanoid" id="A0A1D3CRG4"/>
<keyword evidence="1" id="KW-1133">Transmembrane helix</keyword>
<evidence type="ECO:0000256" key="1">
    <source>
        <dbReference type="SAM" id="Phobius"/>
    </source>
</evidence>
<accession>A0A1D3CRG4</accession>
<evidence type="ECO:0000313" key="2">
    <source>
        <dbReference type="EMBL" id="OEH73797.1"/>
    </source>
</evidence>
<evidence type="ECO:0000313" key="3">
    <source>
        <dbReference type="Proteomes" id="UP000095192"/>
    </source>
</evidence>
<feature type="transmembrane region" description="Helical" evidence="1">
    <location>
        <begin position="258"/>
        <end position="277"/>
    </location>
</feature>
<dbReference type="AlphaFoldDB" id="A0A1D3CRG4"/>
<dbReference type="Proteomes" id="UP000095192">
    <property type="component" value="Unassembled WGS sequence"/>
</dbReference>
<dbReference type="EMBL" id="JROU02002242">
    <property type="protein sequence ID" value="OEH73797.1"/>
    <property type="molecule type" value="Genomic_DNA"/>
</dbReference>
<name>A0A1D3CRG4_9EIME</name>
<keyword evidence="1" id="KW-0812">Transmembrane</keyword>
<reference evidence="2 3" key="1">
    <citation type="journal article" date="2016" name="BMC Genomics">
        <title>Comparative genomics reveals Cyclospora cayetanensis possesses coccidia-like metabolism and invasion components but unique surface antigens.</title>
        <authorList>
            <person name="Liu S."/>
            <person name="Wang L."/>
            <person name="Zheng H."/>
            <person name="Xu Z."/>
            <person name="Roellig D.M."/>
            <person name="Li N."/>
            <person name="Frace M.A."/>
            <person name="Tang K."/>
            <person name="Arrowood M.J."/>
            <person name="Moss D.M."/>
            <person name="Zhang L."/>
            <person name="Feng Y."/>
            <person name="Xiao L."/>
        </authorList>
    </citation>
    <scope>NUCLEOTIDE SEQUENCE [LARGE SCALE GENOMIC DNA]</scope>
    <source>
        <strain evidence="2 3">CHN_HEN01</strain>
    </source>
</reference>
<keyword evidence="1" id="KW-0472">Membrane</keyword>
<organism evidence="2 3">
    <name type="scientific">Cyclospora cayetanensis</name>
    <dbReference type="NCBI Taxonomy" id="88456"/>
    <lineage>
        <taxon>Eukaryota</taxon>
        <taxon>Sar</taxon>
        <taxon>Alveolata</taxon>
        <taxon>Apicomplexa</taxon>
        <taxon>Conoidasida</taxon>
        <taxon>Coccidia</taxon>
        <taxon>Eucoccidiorida</taxon>
        <taxon>Eimeriorina</taxon>
        <taxon>Eimeriidae</taxon>
        <taxon>Cyclospora</taxon>
    </lineage>
</organism>